<accession>A0A5Q2RJ67</accession>
<keyword evidence="2" id="KW-0472">Membrane</keyword>
<evidence type="ECO:0000256" key="1">
    <source>
        <dbReference type="SAM" id="MobiDB-lite"/>
    </source>
</evidence>
<sequence>MTDRPSGWGAGDEPTIAVPATGDGDPPTTVMPPVAAGDDEPPRRGPGWILPVLLVLLVLVAGALAWVLLADDGDDDPEPTTTTSSPVEGSTTTAVDDTTTSSAPTTTAPSTTTTTAPATTTTATTPLAVTSIEASEFTCPGSLTLSWTTQGAVSVEVAIDTPGGVYDTGPPEGSMEVPAPCGGDAQTYYVTALATNGDRSTQELTLESP</sequence>
<dbReference type="RefSeq" id="WP_153759040.1">
    <property type="nucleotide sequence ID" value="NZ_CP045851.1"/>
</dbReference>
<keyword evidence="2" id="KW-0812">Transmembrane</keyword>
<evidence type="ECO:0000313" key="4">
    <source>
        <dbReference type="Proteomes" id="UP000334019"/>
    </source>
</evidence>
<proteinExistence type="predicted"/>
<evidence type="ECO:0000313" key="3">
    <source>
        <dbReference type="EMBL" id="QGG94932.1"/>
    </source>
</evidence>
<keyword evidence="2" id="KW-1133">Transmembrane helix</keyword>
<gene>
    <name evidence="3" type="ORF">GH723_07310</name>
</gene>
<keyword evidence="4" id="KW-1185">Reference proteome</keyword>
<feature type="compositionally biased region" description="Polar residues" evidence="1">
    <location>
        <begin position="79"/>
        <end position="89"/>
    </location>
</feature>
<evidence type="ECO:0000256" key="2">
    <source>
        <dbReference type="SAM" id="Phobius"/>
    </source>
</evidence>
<feature type="region of interest" description="Disordered" evidence="1">
    <location>
        <begin position="71"/>
        <end position="122"/>
    </location>
</feature>
<feature type="compositionally biased region" description="Low complexity" evidence="1">
    <location>
        <begin position="90"/>
        <end position="122"/>
    </location>
</feature>
<reference evidence="3 4" key="1">
    <citation type="submission" date="2019-11" db="EMBL/GenBank/DDBJ databases">
        <authorList>
            <person name="He Y."/>
        </authorList>
    </citation>
    <scope>NUCLEOTIDE SEQUENCE [LARGE SCALE GENOMIC DNA]</scope>
    <source>
        <strain evidence="3 4">SCSIO 58843</strain>
    </source>
</reference>
<dbReference type="EMBL" id="CP045851">
    <property type="protein sequence ID" value="QGG94932.1"/>
    <property type="molecule type" value="Genomic_DNA"/>
</dbReference>
<feature type="transmembrane region" description="Helical" evidence="2">
    <location>
        <begin position="48"/>
        <end position="69"/>
    </location>
</feature>
<dbReference type="AlphaFoldDB" id="A0A5Q2RJ67"/>
<name>A0A5Q2RJ67_9ACTN</name>
<feature type="region of interest" description="Disordered" evidence="1">
    <location>
        <begin position="1"/>
        <end position="42"/>
    </location>
</feature>
<organism evidence="3 4">
    <name type="scientific">Actinomarinicola tropica</name>
    <dbReference type="NCBI Taxonomy" id="2789776"/>
    <lineage>
        <taxon>Bacteria</taxon>
        <taxon>Bacillati</taxon>
        <taxon>Actinomycetota</taxon>
        <taxon>Acidimicrobiia</taxon>
        <taxon>Acidimicrobiales</taxon>
        <taxon>Iamiaceae</taxon>
        <taxon>Actinomarinicola</taxon>
    </lineage>
</organism>
<dbReference type="KEGG" id="atq:GH723_07310"/>
<dbReference type="Proteomes" id="UP000334019">
    <property type="component" value="Chromosome"/>
</dbReference>
<protein>
    <submittedName>
        <fullName evidence="3">Uncharacterized protein</fullName>
    </submittedName>
</protein>